<feature type="domain" description="Rax2-like C-terminal" evidence="3">
    <location>
        <begin position="908"/>
        <end position="1156"/>
    </location>
</feature>
<feature type="transmembrane region" description="Helical" evidence="2">
    <location>
        <begin position="1165"/>
        <end position="1190"/>
    </location>
</feature>
<name>A0A507B3G5_9PEZI</name>
<dbReference type="OrthoDB" id="2503993at2759"/>
<evidence type="ECO:0000256" key="2">
    <source>
        <dbReference type="SAM" id="Phobius"/>
    </source>
</evidence>
<dbReference type="PANTHER" id="PTHR31778">
    <property type="entry name" value="BUD SITE SELECTION PROTEIN RAX2"/>
    <property type="match status" value="1"/>
</dbReference>
<keyword evidence="2" id="KW-0472">Membrane</keyword>
<feature type="domain" description="Rax2-like second" evidence="4">
    <location>
        <begin position="233"/>
        <end position="381"/>
    </location>
</feature>
<keyword evidence="2" id="KW-1133">Transmembrane helix</keyword>
<comment type="caution">
    <text evidence="6">The sequence shown here is derived from an EMBL/GenBank/DDBJ whole genome shotgun (WGS) entry which is preliminary data.</text>
</comment>
<evidence type="ECO:0000259" key="5">
    <source>
        <dbReference type="Pfam" id="PF20843"/>
    </source>
</evidence>
<dbReference type="PANTHER" id="PTHR31778:SF2">
    <property type="entry name" value="BUD SITE SELECTION PROTEIN RAX2"/>
    <property type="match status" value="1"/>
</dbReference>
<keyword evidence="7" id="KW-1185">Reference proteome</keyword>
<dbReference type="FunFam" id="2.120.10.80:FF:000127">
    <property type="entry name" value="Cellular morphogenesis protein (Rax2), putative"/>
    <property type="match status" value="1"/>
</dbReference>
<evidence type="ECO:0008006" key="8">
    <source>
        <dbReference type="Google" id="ProtNLM"/>
    </source>
</evidence>
<dbReference type="RefSeq" id="XP_030998503.1">
    <property type="nucleotide sequence ID" value="XM_031135207.1"/>
</dbReference>
<dbReference type="SUPFAM" id="SSF50965">
    <property type="entry name" value="Galactose oxidase, central domain"/>
    <property type="match status" value="2"/>
</dbReference>
<reference evidence="6 7" key="1">
    <citation type="submission" date="2019-06" db="EMBL/GenBank/DDBJ databases">
        <title>Draft genome sequence of the filamentous fungus Phialemoniopsis curvata isolated from diesel fuel.</title>
        <authorList>
            <person name="Varaljay V.A."/>
            <person name="Lyon W.J."/>
            <person name="Crouch A.L."/>
            <person name="Drake C.E."/>
            <person name="Hollomon J.M."/>
            <person name="Nadeau L.J."/>
            <person name="Nunn H.S."/>
            <person name="Stevenson B.S."/>
            <person name="Bojanowski C.L."/>
            <person name="Crookes-Goodson W.J."/>
        </authorList>
    </citation>
    <scope>NUCLEOTIDE SEQUENCE [LARGE SCALE GENOMIC DNA]</scope>
    <source>
        <strain evidence="6 7">D216</strain>
    </source>
</reference>
<sequence>MRIPFRRRHGARSRPHHHLSYLLAISSVTSLSVDAITFTPAPEPNLDLSQLGSIGIAGDFSGISLFKFEEQTEKPFSTNGSEALLARMPNGAFASVVKTDASIKAMCPFVMKDGTLSGVVMGGDFTSLGDLESPAIALFNPNSSKVTPLSGLSGQVNAVLCDQETETVYVGGNFKGANSTNAISWVGTSGWTRLPFAGFNGPVTSIVKASNGNIIFGGQFTGLGNTTNSNLTSEQVINLSAATYTTESSSTLPGFSDPKNIICKTSGVDGPGNTWLLQNTAPGSLKAEFKFGFEPTRLRLYNTHQDGRGTKTFRFTAFPINGIMNFTYIDPKTGSNASCTSECPLSDDRSLKFQDFHFVNNVGMNAFRLDISDWYGQGGGLNGIELVQSDMFAYAINDFNEPTCSGSATISSASATGPFTVSPSFQSQSEYLTAQLQAPISSNSASITFTPDVRQSGNYSVNMYTPGCLQDNTCNTRGQVNITVFAQSGQPGTSIQLYQTNNFDKYDQIYFGFLEATNGFRPTVQMTPLNGQSLPTMTFVAQRIGLTQINSTGGLNGLYEYDPKSAEPADISSFEKSAFDKLGSTFASKSAVHALATAGDVTFVGGNFTSKAVKNIASVNSKDSTTQALDSGLNGAVTSMLINGTNLFVGGKFTATDDGKVKNLNNVAVYDTAKNTWSALGSGVNGAVNSVVALTMNVTSTTPEVVVAVTGDFKELSAFGNNPAVAANGFGVWVPSQSNWLRNLDLPVETISGVLSTSVLQVPGGEALYAGSISSSSLSANGAASLGQSISRFPVKIQASSSTPSQSSKTKRDILTSGQPSGVVTGLFNTDSNRNLTIMGGHFTATGTDGSSIHNLVLIDGTKNNAVTGLGSGVADDSTFVTMAAQKDNLYAGGNVTGTVNGARVNGLISYNLASRAFNPQPPALSGRNGTVSSIAVRPNNDDVYVGGSFASAGSLGCPAVCVFRTAVGQWSRPGLNLDGTVNTLLWTSETKLVAGGSVTVNGSSTTTFLATYDPNTQTWDSFPDAAKLPGPVSVMTAGTSDGSQLWVAGSAPNGSVYLMKYDGKTWNSAGVTLDAGTEIRGLQIFSLTSNHASSPLVDANKALVLTGSIKIPKFGSTSAAIFNGTTFEPYVLTTNSGNQAGTISRIFVQKENFFTVDNGKHMPLVGVVLIGLAISLGLMLLIVAAGLLLDRIRKKREGYMPAPTSMYDRSSGIQRVPPRELLESLGRGQPAAPRV</sequence>
<dbReference type="STRING" id="1093900.A0A507B3G5"/>
<dbReference type="InterPro" id="IPR024982">
    <property type="entry name" value="Rax2-like_C"/>
</dbReference>
<dbReference type="InterPro" id="IPR011043">
    <property type="entry name" value="Gal_Oxase/kelch_b-propeller"/>
</dbReference>
<evidence type="ECO:0000259" key="4">
    <source>
        <dbReference type="Pfam" id="PF20842"/>
    </source>
</evidence>
<dbReference type="InterPro" id="IPR015915">
    <property type="entry name" value="Kelch-typ_b-propeller"/>
</dbReference>
<dbReference type="Proteomes" id="UP000319257">
    <property type="component" value="Unassembled WGS sequence"/>
</dbReference>
<dbReference type="Gene3D" id="2.120.10.80">
    <property type="entry name" value="Kelch-type beta propeller"/>
    <property type="match status" value="1"/>
</dbReference>
<feature type="region of interest" description="Disordered" evidence="1">
    <location>
        <begin position="797"/>
        <end position="818"/>
    </location>
</feature>
<dbReference type="InterPro" id="IPR048265">
    <property type="entry name" value="Rax2-like_third"/>
</dbReference>
<dbReference type="GeneID" id="41979820"/>
<evidence type="ECO:0000313" key="6">
    <source>
        <dbReference type="EMBL" id="TPX16792.1"/>
    </source>
</evidence>
<dbReference type="GO" id="GO:1902929">
    <property type="term" value="C:plasma membrane of growing cell tip"/>
    <property type="evidence" value="ECO:0007669"/>
    <property type="project" value="TreeGrafter"/>
</dbReference>
<dbReference type="FunCoup" id="A0A507B3G5">
    <property type="interactions" value="66"/>
</dbReference>
<dbReference type="InterPro" id="IPR048266">
    <property type="entry name" value="Rax2-like_second"/>
</dbReference>
<evidence type="ECO:0000256" key="1">
    <source>
        <dbReference type="SAM" id="MobiDB-lite"/>
    </source>
</evidence>
<feature type="domain" description="Rax2-like third" evidence="5">
    <location>
        <begin position="392"/>
        <end position="547"/>
    </location>
</feature>
<accession>A0A507B3G5</accession>
<keyword evidence="2" id="KW-0812">Transmembrane</keyword>
<organism evidence="6 7">
    <name type="scientific">Thyridium curvatum</name>
    <dbReference type="NCBI Taxonomy" id="1093900"/>
    <lineage>
        <taxon>Eukaryota</taxon>
        <taxon>Fungi</taxon>
        <taxon>Dikarya</taxon>
        <taxon>Ascomycota</taxon>
        <taxon>Pezizomycotina</taxon>
        <taxon>Sordariomycetes</taxon>
        <taxon>Sordariomycetidae</taxon>
        <taxon>Thyridiales</taxon>
        <taxon>Thyridiaceae</taxon>
        <taxon>Thyridium</taxon>
    </lineage>
</organism>
<dbReference type="Pfam" id="PF20842">
    <property type="entry name" value="Rax2_2"/>
    <property type="match status" value="1"/>
</dbReference>
<protein>
    <recommendedName>
        <fullName evidence="8">Cellular morphogenesis protein</fullName>
    </recommendedName>
</protein>
<dbReference type="InParanoid" id="A0A507B3G5"/>
<evidence type="ECO:0000313" key="7">
    <source>
        <dbReference type="Proteomes" id="UP000319257"/>
    </source>
</evidence>
<dbReference type="Pfam" id="PF20843">
    <property type="entry name" value="Rax2_3"/>
    <property type="match status" value="1"/>
</dbReference>
<dbReference type="EMBL" id="SKBQ01000164">
    <property type="protein sequence ID" value="TPX16792.1"/>
    <property type="molecule type" value="Genomic_DNA"/>
</dbReference>
<dbReference type="Pfam" id="PF12768">
    <property type="entry name" value="Rax2"/>
    <property type="match status" value="1"/>
</dbReference>
<evidence type="ECO:0000259" key="3">
    <source>
        <dbReference type="Pfam" id="PF12768"/>
    </source>
</evidence>
<proteinExistence type="predicted"/>
<gene>
    <name evidence="6" type="ORF">E0L32_012373</name>
</gene>
<dbReference type="AlphaFoldDB" id="A0A507B3G5"/>